<sequence>MTLRSSDIQKRPEPPLSPSLNGISNEKPRNSERGKSDIKTLEDVGANNEITLWNKSNSSLLLLPGELRNMIYGFVLGGLDICPSRKWGCKPMAMTKILSIMFVCRRIHAEASLLVFELNTFELEHRLQCRSFLGALTDRQRDAVQNIAIHWTYSWEYPPPRR</sequence>
<evidence type="ECO:0000313" key="2">
    <source>
        <dbReference type="EMBL" id="EFQ95552.1"/>
    </source>
</evidence>
<accession>E3RFE7</accession>
<protein>
    <submittedName>
        <fullName evidence="2">Uncharacterized protein</fullName>
    </submittedName>
</protein>
<evidence type="ECO:0000313" key="3">
    <source>
        <dbReference type="Proteomes" id="UP000001067"/>
    </source>
</evidence>
<dbReference type="AlphaFoldDB" id="E3RFE7"/>
<feature type="region of interest" description="Disordered" evidence="1">
    <location>
        <begin position="1"/>
        <end position="36"/>
    </location>
</feature>
<gene>
    <name evidence="2" type="ORF">PTT_06194</name>
</gene>
<dbReference type="PANTHER" id="PTHR38790:SF4">
    <property type="entry name" value="2EXR DOMAIN-CONTAINING PROTEIN"/>
    <property type="match status" value="1"/>
</dbReference>
<dbReference type="Proteomes" id="UP000001067">
    <property type="component" value="Unassembled WGS sequence"/>
</dbReference>
<dbReference type="PANTHER" id="PTHR38790">
    <property type="entry name" value="2EXR DOMAIN-CONTAINING PROTEIN-RELATED"/>
    <property type="match status" value="1"/>
</dbReference>
<reference evidence="2 3" key="1">
    <citation type="journal article" date="2010" name="Genome Biol.">
        <title>A first genome assembly of the barley fungal pathogen Pyrenophora teres f. teres.</title>
        <authorList>
            <person name="Ellwood S.R."/>
            <person name="Liu Z."/>
            <person name="Syme R.A."/>
            <person name="Lai Z."/>
            <person name="Hane J.K."/>
            <person name="Keiper F."/>
            <person name="Moffat C.S."/>
            <person name="Oliver R.P."/>
            <person name="Friesen T.L."/>
        </authorList>
    </citation>
    <scope>NUCLEOTIDE SEQUENCE [LARGE SCALE GENOMIC DNA]</scope>
    <source>
        <strain evidence="2 3">0-1</strain>
    </source>
</reference>
<dbReference type="KEGG" id="pte:PTT_06194"/>
<feature type="compositionally biased region" description="Basic and acidic residues" evidence="1">
    <location>
        <begin position="26"/>
        <end position="36"/>
    </location>
</feature>
<dbReference type="HOGENOM" id="CLU_1636261_0_0_1"/>
<dbReference type="EMBL" id="GL532699">
    <property type="protein sequence ID" value="EFQ95552.1"/>
    <property type="molecule type" value="Genomic_DNA"/>
</dbReference>
<proteinExistence type="predicted"/>
<name>E3RFE7_PYRTT</name>
<keyword evidence="3" id="KW-1185">Reference proteome</keyword>
<organism evidence="3">
    <name type="scientific">Pyrenophora teres f. teres (strain 0-1)</name>
    <name type="common">Barley net blotch fungus</name>
    <name type="synonym">Drechslera teres f. teres</name>
    <dbReference type="NCBI Taxonomy" id="861557"/>
    <lineage>
        <taxon>Eukaryota</taxon>
        <taxon>Fungi</taxon>
        <taxon>Dikarya</taxon>
        <taxon>Ascomycota</taxon>
        <taxon>Pezizomycotina</taxon>
        <taxon>Dothideomycetes</taxon>
        <taxon>Pleosporomycetidae</taxon>
        <taxon>Pleosporales</taxon>
        <taxon>Pleosporineae</taxon>
        <taxon>Pleosporaceae</taxon>
        <taxon>Pyrenophora</taxon>
    </lineage>
</organism>
<dbReference type="OrthoDB" id="3673901at2759"/>
<evidence type="ECO:0000256" key="1">
    <source>
        <dbReference type="SAM" id="MobiDB-lite"/>
    </source>
</evidence>